<proteinExistence type="predicted"/>
<evidence type="ECO:0000313" key="2">
    <source>
        <dbReference type="Proteomes" id="UP001319080"/>
    </source>
</evidence>
<dbReference type="EMBL" id="JAHESE010000003">
    <property type="protein sequence ID" value="MBT1707794.1"/>
    <property type="molecule type" value="Genomic_DNA"/>
</dbReference>
<keyword evidence="2" id="KW-1185">Reference proteome</keyword>
<gene>
    <name evidence="1" type="ORF">KK062_06160</name>
</gene>
<protein>
    <submittedName>
        <fullName evidence="1">Uncharacterized protein</fullName>
    </submittedName>
</protein>
<evidence type="ECO:0000313" key="1">
    <source>
        <dbReference type="EMBL" id="MBT1707794.1"/>
    </source>
</evidence>
<dbReference type="RefSeq" id="WP_254083384.1">
    <property type="nucleotide sequence ID" value="NZ_JAHESE010000003.1"/>
</dbReference>
<comment type="caution">
    <text evidence="1">The sequence shown here is derived from an EMBL/GenBank/DDBJ whole genome shotgun (WGS) entry which is preliminary data.</text>
</comment>
<name>A0AAP2DXX1_9BACT</name>
<dbReference type="AlphaFoldDB" id="A0AAP2DXX1"/>
<accession>A0AAP2DXX1</accession>
<dbReference type="Proteomes" id="UP001319080">
    <property type="component" value="Unassembled WGS sequence"/>
</dbReference>
<organism evidence="1 2">
    <name type="scientific">Dawidia cretensis</name>
    <dbReference type="NCBI Taxonomy" id="2782350"/>
    <lineage>
        <taxon>Bacteria</taxon>
        <taxon>Pseudomonadati</taxon>
        <taxon>Bacteroidota</taxon>
        <taxon>Cytophagia</taxon>
        <taxon>Cytophagales</taxon>
        <taxon>Chryseotaleaceae</taxon>
        <taxon>Dawidia</taxon>
    </lineage>
</organism>
<reference evidence="1 2" key="1">
    <citation type="submission" date="2021-05" db="EMBL/GenBank/DDBJ databases">
        <title>A Polyphasic approach of four new species of the genus Ohtaekwangia: Ohtaekwangia histidinii sp. nov., Ohtaekwangia cretensis sp. nov., Ohtaekwangia indiensis sp. nov., Ohtaekwangia reichenbachii sp. nov. from diverse environment.</title>
        <authorList>
            <person name="Octaviana S."/>
        </authorList>
    </citation>
    <scope>NUCLEOTIDE SEQUENCE [LARGE SCALE GENOMIC DNA]</scope>
    <source>
        <strain evidence="1 2">PWU5</strain>
    </source>
</reference>
<sequence>MKQQTTMEDTTLRHDAVDIIDVIRKLRNDLIKDFLDERNMIVYLSQQFRIMELSHVKLEFIKSELKQLLIAPVNTTWYKPVIDDFHRTGSAALTEGNEKLFYKEIEEVLKKYLFS</sequence>